<protein>
    <submittedName>
        <fullName evidence="2">Metallophosphoesterase</fullName>
    </submittedName>
</protein>
<organism evidence="2 3">
    <name type="scientific">Hydrogenovibrio thermophilus</name>
    <dbReference type="NCBI Taxonomy" id="265883"/>
    <lineage>
        <taxon>Bacteria</taxon>
        <taxon>Pseudomonadati</taxon>
        <taxon>Pseudomonadota</taxon>
        <taxon>Gammaproteobacteria</taxon>
        <taxon>Thiotrichales</taxon>
        <taxon>Piscirickettsiaceae</taxon>
        <taxon>Hydrogenovibrio</taxon>
    </lineage>
</organism>
<dbReference type="Gene3D" id="3.60.21.10">
    <property type="match status" value="1"/>
</dbReference>
<dbReference type="GO" id="GO:0016787">
    <property type="term" value="F:hydrolase activity"/>
    <property type="evidence" value="ECO:0007669"/>
    <property type="project" value="InterPro"/>
</dbReference>
<dbReference type="Proteomes" id="UP000285478">
    <property type="component" value="Chromosome"/>
</dbReference>
<accession>A0A410H1K8</accession>
<feature type="domain" description="Calcineurin-like phosphoesterase" evidence="1">
    <location>
        <begin position="40"/>
        <end position="221"/>
    </location>
</feature>
<dbReference type="InterPro" id="IPR004843">
    <property type="entry name" value="Calcineurin-like_PHP"/>
</dbReference>
<dbReference type="KEGG" id="htr:EPV75_03400"/>
<evidence type="ECO:0000259" key="1">
    <source>
        <dbReference type="Pfam" id="PF00149"/>
    </source>
</evidence>
<gene>
    <name evidence="2" type="ORF">EPV75_03400</name>
</gene>
<evidence type="ECO:0000313" key="2">
    <source>
        <dbReference type="EMBL" id="QAB14783.1"/>
    </source>
</evidence>
<keyword evidence="3" id="KW-1185">Reference proteome</keyword>
<dbReference type="Pfam" id="PF00149">
    <property type="entry name" value="Metallophos"/>
    <property type="match status" value="1"/>
</dbReference>
<dbReference type="SUPFAM" id="SSF56300">
    <property type="entry name" value="Metallo-dependent phosphatases"/>
    <property type="match status" value="1"/>
</dbReference>
<dbReference type="CDD" id="cd07379">
    <property type="entry name" value="MPP_239FB"/>
    <property type="match status" value="1"/>
</dbReference>
<proteinExistence type="predicted"/>
<dbReference type="PANTHER" id="PTHR12905">
    <property type="entry name" value="METALLOPHOSPHOESTERASE"/>
    <property type="match status" value="1"/>
</dbReference>
<dbReference type="PANTHER" id="PTHR12905:SF0">
    <property type="entry name" value="CALCINEURIN-LIKE PHOSPHOESTERASE DOMAIN-CONTAINING PROTEIN"/>
    <property type="match status" value="1"/>
</dbReference>
<dbReference type="InterPro" id="IPR029052">
    <property type="entry name" value="Metallo-depent_PP-like"/>
</dbReference>
<dbReference type="InterPro" id="IPR051693">
    <property type="entry name" value="UPF0046_metallophosphoest"/>
</dbReference>
<sequence>MFHPFILMQSGQAWWILRRLRFMLNKMVSNRIRKELGADMKIFCISDTHGYHRHMREIPQADVVVHAGDICNLGSAKQTEDFLDWFRALPMPHKVLIAGNHDFLLDTQRQADLGKPSQSFDFSGIHYLMDDAVEIDGVTFYGSPWQPEFQAMAFNLPREGEGLRQAWQNIPEATNVLVTHTPPYGILDQTNGGFGVGCELLTERLAELPQVKAHVFGHVHEAAGYQQQSGRQFVNAFEPRVIEI</sequence>
<dbReference type="EMBL" id="CP035033">
    <property type="protein sequence ID" value="QAB14783.1"/>
    <property type="molecule type" value="Genomic_DNA"/>
</dbReference>
<evidence type="ECO:0000313" key="3">
    <source>
        <dbReference type="Proteomes" id="UP000285478"/>
    </source>
</evidence>
<dbReference type="AlphaFoldDB" id="A0A410H1K8"/>
<reference evidence="2 3" key="1">
    <citation type="journal article" date="2018" name="Environ. Microbiol.">
        <title>Genomes of ubiquitous marine and hypersaline Hydrogenovibrio, Thiomicrorhabdus and Thiomicrospira spp. encode a diversity of mechanisms to sustain chemolithoautotrophy in heterogeneous environments.</title>
        <authorList>
            <person name="Scott K.M."/>
            <person name="Williams J."/>
            <person name="Porter C.M.B."/>
            <person name="Russel S."/>
            <person name="Harmer T.L."/>
            <person name="Paul J.H."/>
            <person name="Antonen K.M."/>
            <person name="Bridges M.K."/>
            <person name="Camper G.J."/>
            <person name="Campla C.K."/>
            <person name="Casella L.G."/>
            <person name="Chase E."/>
            <person name="Conrad J.W."/>
            <person name="Cruz M.C."/>
            <person name="Dunlap D.S."/>
            <person name="Duran L."/>
            <person name="Fahsbender E.M."/>
            <person name="Goldsmith D.B."/>
            <person name="Keeley R.F."/>
            <person name="Kondoff M.R."/>
            <person name="Kussy B.I."/>
            <person name="Lane M.K."/>
            <person name="Lawler S."/>
            <person name="Leigh B.A."/>
            <person name="Lewis C."/>
            <person name="Lostal L.M."/>
            <person name="Marking D."/>
            <person name="Mancera P.A."/>
            <person name="McClenthan E.C."/>
            <person name="McIntyre E.A."/>
            <person name="Mine J.A."/>
            <person name="Modi S."/>
            <person name="Moore B.D."/>
            <person name="Morgan W.A."/>
            <person name="Nelson K.M."/>
            <person name="Nguyen K.N."/>
            <person name="Ogburn N."/>
            <person name="Parrino D.G."/>
            <person name="Pedapudi A.D."/>
            <person name="Pelham R.P."/>
            <person name="Preece A.M."/>
            <person name="Rampersad E.A."/>
            <person name="Richardson J.C."/>
            <person name="Rodgers C.M."/>
            <person name="Schaffer B.L."/>
            <person name="Sheridan N.E."/>
            <person name="Solone M.R."/>
            <person name="Staley Z.R."/>
            <person name="Tabuchi M."/>
            <person name="Waide R.J."/>
            <person name="Wanjugi P.W."/>
            <person name="Young S."/>
            <person name="Clum A."/>
            <person name="Daum C."/>
            <person name="Huntemann M."/>
            <person name="Ivanova N."/>
            <person name="Kyrpides N."/>
            <person name="Mikhailova N."/>
            <person name="Palaniappan K."/>
            <person name="Pillay M."/>
            <person name="Reddy T.B.K."/>
            <person name="Shapiro N."/>
            <person name="Stamatis D."/>
            <person name="Varghese N."/>
            <person name="Woyke T."/>
            <person name="Boden R."/>
            <person name="Freyermuth S.K."/>
            <person name="Kerfeld C.A."/>
        </authorList>
    </citation>
    <scope>NUCLEOTIDE SEQUENCE [LARGE SCALE GENOMIC DNA]</scope>
    <source>
        <strain evidence="2 3">JR-2</strain>
    </source>
</reference>
<name>A0A410H1K8_9GAMM</name>